<gene>
    <name evidence="3" type="ORF">FA13DRAFT_1806964</name>
</gene>
<accession>A0A4Y7RIS4</accession>
<evidence type="ECO:0000313" key="4">
    <source>
        <dbReference type="Proteomes" id="UP000298030"/>
    </source>
</evidence>
<evidence type="ECO:0000256" key="1">
    <source>
        <dbReference type="SAM" id="Coils"/>
    </source>
</evidence>
<evidence type="ECO:0000313" key="3">
    <source>
        <dbReference type="EMBL" id="TEB08723.1"/>
    </source>
</evidence>
<feature type="coiled-coil region" evidence="1">
    <location>
        <begin position="124"/>
        <end position="158"/>
    </location>
</feature>
<feature type="compositionally biased region" description="Basic and acidic residues" evidence="2">
    <location>
        <begin position="1"/>
        <end position="24"/>
    </location>
</feature>
<name>A0A4Y7RIS4_COPMI</name>
<proteinExistence type="predicted"/>
<keyword evidence="1" id="KW-0175">Coiled coil</keyword>
<feature type="region of interest" description="Disordered" evidence="2">
    <location>
        <begin position="1"/>
        <end position="26"/>
    </location>
</feature>
<comment type="caution">
    <text evidence="3">The sequence shown here is derived from an EMBL/GenBank/DDBJ whole genome shotgun (WGS) entry which is preliminary data.</text>
</comment>
<dbReference type="EMBL" id="QPFP01000546">
    <property type="protein sequence ID" value="TEB08723.1"/>
    <property type="molecule type" value="Genomic_DNA"/>
</dbReference>
<reference evidence="3 4" key="1">
    <citation type="journal article" date="2019" name="Nat. Ecol. Evol.">
        <title>Megaphylogeny resolves global patterns of mushroom evolution.</title>
        <authorList>
            <person name="Varga T."/>
            <person name="Krizsan K."/>
            <person name="Foldi C."/>
            <person name="Dima B."/>
            <person name="Sanchez-Garcia M."/>
            <person name="Sanchez-Ramirez S."/>
            <person name="Szollosi G.J."/>
            <person name="Szarkandi J.G."/>
            <person name="Papp V."/>
            <person name="Albert L."/>
            <person name="Andreopoulos W."/>
            <person name="Angelini C."/>
            <person name="Antonin V."/>
            <person name="Barry K.W."/>
            <person name="Bougher N.L."/>
            <person name="Buchanan P."/>
            <person name="Buyck B."/>
            <person name="Bense V."/>
            <person name="Catcheside P."/>
            <person name="Chovatia M."/>
            <person name="Cooper J."/>
            <person name="Damon W."/>
            <person name="Desjardin D."/>
            <person name="Finy P."/>
            <person name="Geml J."/>
            <person name="Haridas S."/>
            <person name="Hughes K."/>
            <person name="Justo A."/>
            <person name="Karasinski D."/>
            <person name="Kautmanova I."/>
            <person name="Kiss B."/>
            <person name="Kocsube S."/>
            <person name="Kotiranta H."/>
            <person name="LaButti K.M."/>
            <person name="Lechner B.E."/>
            <person name="Liimatainen K."/>
            <person name="Lipzen A."/>
            <person name="Lukacs Z."/>
            <person name="Mihaltcheva S."/>
            <person name="Morgado L.N."/>
            <person name="Niskanen T."/>
            <person name="Noordeloos M.E."/>
            <person name="Ohm R.A."/>
            <person name="Ortiz-Santana B."/>
            <person name="Ovrebo C."/>
            <person name="Racz N."/>
            <person name="Riley R."/>
            <person name="Savchenko A."/>
            <person name="Shiryaev A."/>
            <person name="Soop K."/>
            <person name="Spirin V."/>
            <person name="Szebenyi C."/>
            <person name="Tomsovsky M."/>
            <person name="Tulloss R.E."/>
            <person name="Uehling J."/>
            <person name="Grigoriev I.V."/>
            <person name="Vagvolgyi C."/>
            <person name="Papp T."/>
            <person name="Martin F.M."/>
            <person name="Miettinen O."/>
            <person name="Hibbett D.S."/>
            <person name="Nagy L.G."/>
        </authorList>
    </citation>
    <scope>NUCLEOTIDE SEQUENCE [LARGE SCALE GENOMIC DNA]</scope>
    <source>
        <strain evidence="3 4">FP101781</strain>
    </source>
</reference>
<organism evidence="3 4">
    <name type="scientific">Coprinellus micaceus</name>
    <name type="common">Glistening ink-cap mushroom</name>
    <name type="synonym">Coprinus micaceus</name>
    <dbReference type="NCBI Taxonomy" id="71717"/>
    <lineage>
        <taxon>Eukaryota</taxon>
        <taxon>Fungi</taxon>
        <taxon>Dikarya</taxon>
        <taxon>Basidiomycota</taxon>
        <taxon>Agaricomycotina</taxon>
        <taxon>Agaricomycetes</taxon>
        <taxon>Agaricomycetidae</taxon>
        <taxon>Agaricales</taxon>
        <taxon>Agaricineae</taxon>
        <taxon>Psathyrellaceae</taxon>
        <taxon>Coprinellus</taxon>
    </lineage>
</organism>
<protein>
    <submittedName>
        <fullName evidence="3">Uncharacterized protein</fullName>
    </submittedName>
</protein>
<keyword evidence="4" id="KW-1185">Reference proteome</keyword>
<evidence type="ECO:0000256" key="2">
    <source>
        <dbReference type="SAM" id="MobiDB-lite"/>
    </source>
</evidence>
<sequence>MPKDNSHISHFSRREHTSLREQAHTRRHQLHIQNLSPLKGINWCGAGLTASVEADLGTRELLEPFALPDPPMEQDTMTPRQLEPGVRNLIQALKANATLRRRMVMLERHGDHLQSQLKIQKRAIASSEADAEGARRLLEIVEARFWVLEETIEKLREESYHYRKGWLSEHYSLRDLLRFVPDRNEPTVSCITSSSRKRFLSFSSPETESLYDVEAP</sequence>
<dbReference type="AlphaFoldDB" id="A0A4Y7RIS4"/>
<dbReference type="Proteomes" id="UP000298030">
    <property type="component" value="Unassembled WGS sequence"/>
</dbReference>